<evidence type="ECO:0000256" key="1">
    <source>
        <dbReference type="SAM" id="MobiDB-lite"/>
    </source>
</evidence>
<name>A0A371ERC2_MUCPR</name>
<gene>
    <name evidence="2" type="ORF">CR513_52383</name>
</gene>
<feature type="non-terminal residue" evidence="2">
    <location>
        <position position="1"/>
    </location>
</feature>
<evidence type="ECO:0000313" key="3">
    <source>
        <dbReference type="Proteomes" id="UP000257109"/>
    </source>
</evidence>
<dbReference type="EMBL" id="QJKJ01012459">
    <property type="protein sequence ID" value="RDX68605.1"/>
    <property type="molecule type" value="Genomic_DNA"/>
</dbReference>
<dbReference type="OrthoDB" id="778454at2759"/>
<dbReference type="AlphaFoldDB" id="A0A371ERC2"/>
<keyword evidence="3" id="KW-1185">Reference proteome</keyword>
<feature type="region of interest" description="Disordered" evidence="1">
    <location>
        <begin position="69"/>
        <end position="89"/>
    </location>
</feature>
<accession>A0A371ERC2</accession>
<dbReference type="Proteomes" id="UP000257109">
    <property type="component" value="Unassembled WGS sequence"/>
</dbReference>
<organism evidence="2 3">
    <name type="scientific">Mucuna pruriens</name>
    <name type="common">Velvet bean</name>
    <name type="synonym">Dolichos pruriens</name>
    <dbReference type="NCBI Taxonomy" id="157652"/>
    <lineage>
        <taxon>Eukaryota</taxon>
        <taxon>Viridiplantae</taxon>
        <taxon>Streptophyta</taxon>
        <taxon>Embryophyta</taxon>
        <taxon>Tracheophyta</taxon>
        <taxon>Spermatophyta</taxon>
        <taxon>Magnoliopsida</taxon>
        <taxon>eudicotyledons</taxon>
        <taxon>Gunneridae</taxon>
        <taxon>Pentapetalae</taxon>
        <taxon>rosids</taxon>
        <taxon>fabids</taxon>
        <taxon>Fabales</taxon>
        <taxon>Fabaceae</taxon>
        <taxon>Papilionoideae</taxon>
        <taxon>50 kb inversion clade</taxon>
        <taxon>NPAAA clade</taxon>
        <taxon>indigoferoid/millettioid clade</taxon>
        <taxon>Phaseoleae</taxon>
        <taxon>Mucuna</taxon>
    </lineage>
</organism>
<evidence type="ECO:0000313" key="2">
    <source>
        <dbReference type="EMBL" id="RDX68605.1"/>
    </source>
</evidence>
<protein>
    <submittedName>
        <fullName evidence="2">Uncharacterized protein</fullName>
    </submittedName>
</protein>
<reference evidence="2" key="1">
    <citation type="submission" date="2018-05" db="EMBL/GenBank/DDBJ databases">
        <title>Draft genome of Mucuna pruriens seed.</title>
        <authorList>
            <person name="Nnadi N.E."/>
            <person name="Vos R."/>
            <person name="Hasami M.H."/>
            <person name="Devisetty U.K."/>
            <person name="Aguiy J.C."/>
        </authorList>
    </citation>
    <scope>NUCLEOTIDE SEQUENCE [LARGE SCALE GENOMIC DNA]</scope>
    <source>
        <strain evidence="2">JCA_2017</strain>
    </source>
</reference>
<comment type="caution">
    <text evidence="2">The sequence shown here is derived from an EMBL/GenBank/DDBJ whole genome shotgun (WGS) entry which is preliminary data.</text>
</comment>
<sequence length="89" mass="10195">MVNKVVEHPTDMCPTLQEIEPDHLESVGSIGGYQYGKQSYENRSFEGQQFGRPLCRPNPNQGLYVAQRFNSNRSMPQSQGNYQQPNPRH</sequence>
<proteinExistence type="predicted"/>